<evidence type="ECO:0000256" key="2">
    <source>
        <dbReference type="ARBA" id="ARBA00022679"/>
    </source>
</evidence>
<dbReference type="InterPro" id="IPR001525">
    <property type="entry name" value="C5_MeTfrase"/>
</dbReference>
<dbReference type="InterPro" id="IPR029063">
    <property type="entry name" value="SAM-dependent_MTases_sf"/>
</dbReference>
<evidence type="ECO:0000313" key="4">
    <source>
        <dbReference type="EMBL" id="VEU55687.1"/>
    </source>
</evidence>
<evidence type="ECO:0000313" key="5">
    <source>
        <dbReference type="Proteomes" id="UP000290482"/>
    </source>
</evidence>
<keyword evidence="5" id="KW-1185">Reference proteome</keyword>
<evidence type="ECO:0000256" key="1">
    <source>
        <dbReference type="ARBA" id="ARBA00022603"/>
    </source>
</evidence>
<dbReference type="Proteomes" id="UP000290482">
    <property type="component" value="Chromosome"/>
</dbReference>
<sequence>MEFKILDLFCGAGGFSYGIDKVKGFKTLLGLDFNKNAAETFEKNIKNSQVIKPGQKFWTKL</sequence>
<dbReference type="OrthoDB" id="9813719at2"/>
<name>A0A448ZWM4_METOS</name>
<protein>
    <submittedName>
        <fullName evidence="4">DNA (Cytosine-5-)-methyltransferase</fullName>
    </submittedName>
</protein>
<dbReference type="GO" id="GO:0032259">
    <property type="term" value="P:methylation"/>
    <property type="evidence" value="ECO:0007669"/>
    <property type="project" value="UniProtKB-KW"/>
</dbReference>
<dbReference type="GO" id="GO:0008168">
    <property type="term" value="F:methyltransferase activity"/>
    <property type="evidence" value="ECO:0007669"/>
    <property type="project" value="UniProtKB-KW"/>
</dbReference>
<gene>
    <name evidence="4" type="ORF">NCTC10112_00363</name>
</gene>
<dbReference type="Pfam" id="PF00145">
    <property type="entry name" value="DNA_methylase"/>
    <property type="match status" value="1"/>
</dbReference>
<proteinExistence type="predicted"/>
<keyword evidence="3" id="KW-0680">Restriction system</keyword>
<dbReference type="AlphaFoldDB" id="A0A448ZWM4"/>
<dbReference type="Gene3D" id="3.40.50.150">
    <property type="entry name" value="Vaccinia Virus protein VP39"/>
    <property type="match status" value="1"/>
</dbReference>
<reference evidence="4 5" key="1">
    <citation type="submission" date="2019-01" db="EMBL/GenBank/DDBJ databases">
        <authorList>
            <consortium name="Pathogen Informatics"/>
        </authorList>
    </citation>
    <scope>NUCLEOTIDE SEQUENCE [LARGE SCALE GENOMIC DNA]</scope>
    <source>
        <strain evidence="4 5">NCTC10112</strain>
    </source>
</reference>
<dbReference type="KEGG" id="mob:NCTC10112_00363"/>
<accession>A0A448ZWM4</accession>
<keyword evidence="1 4" id="KW-0489">Methyltransferase</keyword>
<evidence type="ECO:0000256" key="3">
    <source>
        <dbReference type="ARBA" id="ARBA00022747"/>
    </source>
</evidence>
<dbReference type="EMBL" id="LR214940">
    <property type="protein sequence ID" value="VEU55687.1"/>
    <property type="molecule type" value="Genomic_DNA"/>
</dbReference>
<organism evidence="4 5">
    <name type="scientific">Metamycoplasma orale</name>
    <name type="common">Mycoplasma orale</name>
    <dbReference type="NCBI Taxonomy" id="2121"/>
    <lineage>
        <taxon>Bacteria</taxon>
        <taxon>Bacillati</taxon>
        <taxon>Mycoplasmatota</taxon>
        <taxon>Mycoplasmoidales</taxon>
        <taxon>Metamycoplasmataceae</taxon>
        <taxon>Metamycoplasma</taxon>
    </lineage>
</organism>
<dbReference type="GO" id="GO:0009307">
    <property type="term" value="P:DNA restriction-modification system"/>
    <property type="evidence" value="ECO:0007669"/>
    <property type="project" value="UniProtKB-KW"/>
</dbReference>
<dbReference type="RefSeq" id="WP_129619145.1">
    <property type="nucleotide sequence ID" value="NZ_LR214940.1"/>
</dbReference>
<keyword evidence="2 4" id="KW-0808">Transferase</keyword>
<dbReference type="SUPFAM" id="SSF53335">
    <property type="entry name" value="S-adenosyl-L-methionine-dependent methyltransferases"/>
    <property type="match status" value="1"/>
</dbReference>